<dbReference type="GeneID" id="58228018"/>
<evidence type="ECO:0000313" key="1">
    <source>
        <dbReference type="EMBL" id="KJZ00245.1"/>
    </source>
</evidence>
<evidence type="ECO:0000313" key="2">
    <source>
        <dbReference type="Proteomes" id="UP000033664"/>
    </source>
</evidence>
<protein>
    <recommendedName>
        <fullName evidence="3">3-oxoacyl-ACP synthase</fullName>
    </recommendedName>
</protein>
<name>A0A0F4PYR6_9GAMM</name>
<evidence type="ECO:0008006" key="3">
    <source>
        <dbReference type="Google" id="ProtNLM"/>
    </source>
</evidence>
<dbReference type="AlphaFoldDB" id="A0A0F4PYR6"/>
<proteinExistence type="predicted"/>
<dbReference type="RefSeq" id="WP_045980173.1">
    <property type="nucleotide sequence ID" value="NZ_JXXY01000015.1"/>
</dbReference>
<reference evidence="1 2" key="1">
    <citation type="journal article" date="2015" name="BMC Genomics">
        <title>Genome mining reveals unlocked bioactive potential of marine Gram-negative bacteria.</title>
        <authorList>
            <person name="Machado H."/>
            <person name="Sonnenschein E.C."/>
            <person name="Melchiorsen J."/>
            <person name="Gram L."/>
        </authorList>
    </citation>
    <scope>NUCLEOTIDE SEQUENCE [LARGE SCALE GENOMIC DNA]</scope>
    <source>
        <strain evidence="1 2">S3137</strain>
    </source>
</reference>
<dbReference type="OrthoDB" id="6270691at2"/>
<organism evidence="1 2">
    <name type="scientific">Pseudoalteromonas ruthenica</name>
    <dbReference type="NCBI Taxonomy" id="151081"/>
    <lineage>
        <taxon>Bacteria</taxon>
        <taxon>Pseudomonadati</taxon>
        <taxon>Pseudomonadota</taxon>
        <taxon>Gammaproteobacteria</taxon>
        <taxon>Alteromonadales</taxon>
        <taxon>Pseudoalteromonadaceae</taxon>
        <taxon>Pseudoalteromonas</taxon>
    </lineage>
</organism>
<dbReference type="EMBL" id="JXXZ01000006">
    <property type="protein sequence ID" value="KJZ00245.1"/>
    <property type="molecule type" value="Genomic_DNA"/>
</dbReference>
<sequence length="226" mass="26078">MEHYVLSEHGQQCLQGLMRIWFDFERQLGRVDIIARLQRGQFTVHDYQKLLLNLRQQVVEGARWITRTASSFDRDYADVRAVVIGHAQEEHRDYEVLEQDYLATGGQLDDILSAPRNAGSEALHAFLMYRGSQPNPVDMIGAMWIIEGLGHKMASDWAKQIEQCVALEGQYTRFMRYHGENDDAHLEKLYQLIDRVCQNESQVQAILRTAKVVARLYALQLEEVDG</sequence>
<dbReference type="eggNOG" id="COG0819">
    <property type="taxonomic scope" value="Bacteria"/>
</dbReference>
<dbReference type="PATRIC" id="fig|151081.8.peg.3078"/>
<dbReference type="Gene3D" id="1.20.910.10">
    <property type="entry name" value="Heme oxygenase-like"/>
    <property type="match status" value="1"/>
</dbReference>
<accession>A0A0F4PYR6</accession>
<keyword evidence="2" id="KW-1185">Reference proteome</keyword>
<dbReference type="InterPro" id="IPR016084">
    <property type="entry name" value="Haem_Oase-like_multi-hlx"/>
</dbReference>
<dbReference type="Proteomes" id="UP000033664">
    <property type="component" value="Unassembled WGS sequence"/>
</dbReference>
<gene>
    <name evidence="1" type="ORF">TW72_05890</name>
</gene>
<dbReference type="SUPFAM" id="SSF48613">
    <property type="entry name" value="Heme oxygenase-like"/>
    <property type="match status" value="1"/>
</dbReference>
<comment type="caution">
    <text evidence="1">The sequence shown here is derived from an EMBL/GenBank/DDBJ whole genome shotgun (WGS) entry which is preliminary data.</text>
</comment>